<dbReference type="Pfam" id="PF12802">
    <property type="entry name" value="MarR_2"/>
    <property type="match status" value="1"/>
</dbReference>
<dbReference type="InterPro" id="IPR036390">
    <property type="entry name" value="WH_DNA-bd_sf"/>
</dbReference>
<dbReference type="Proteomes" id="UP000292346">
    <property type="component" value="Unassembled WGS sequence"/>
</dbReference>
<accession>A0A4R0H9F0</accession>
<dbReference type="PANTHER" id="PTHR33164">
    <property type="entry name" value="TRANSCRIPTIONAL REGULATOR, MARR FAMILY"/>
    <property type="match status" value="1"/>
</dbReference>
<reference evidence="2 3" key="1">
    <citation type="submission" date="2019-02" db="EMBL/GenBank/DDBJ databases">
        <title>Kribbella capetownensis sp. nov. and Kribbella speibonae sp. nov., isolated from soil.</title>
        <authorList>
            <person name="Curtis S.M."/>
            <person name="Norton I."/>
            <person name="Everest G.J."/>
            <person name="Meyers P.R."/>
        </authorList>
    </citation>
    <scope>NUCLEOTIDE SEQUENCE [LARGE SCALE GENOMIC DNA]</scope>
    <source>
        <strain evidence="2 3">KCTC 29219</strain>
    </source>
</reference>
<dbReference type="SUPFAM" id="SSF46785">
    <property type="entry name" value="Winged helix' DNA-binding domain"/>
    <property type="match status" value="1"/>
</dbReference>
<feature type="domain" description="HTH marR-type" evidence="1">
    <location>
        <begin position="40"/>
        <end position="171"/>
    </location>
</feature>
<dbReference type="InterPro" id="IPR036388">
    <property type="entry name" value="WH-like_DNA-bd_sf"/>
</dbReference>
<evidence type="ECO:0000259" key="1">
    <source>
        <dbReference type="PROSITE" id="PS50995"/>
    </source>
</evidence>
<dbReference type="InterPro" id="IPR000835">
    <property type="entry name" value="HTH_MarR-typ"/>
</dbReference>
<dbReference type="PROSITE" id="PS50995">
    <property type="entry name" value="HTH_MARR_2"/>
    <property type="match status" value="1"/>
</dbReference>
<proteinExistence type="predicted"/>
<dbReference type="OrthoDB" id="9806864at2"/>
<evidence type="ECO:0000313" key="3">
    <source>
        <dbReference type="Proteomes" id="UP000292346"/>
    </source>
</evidence>
<dbReference type="AlphaFoldDB" id="A0A4R0H9F0"/>
<dbReference type="PRINTS" id="PR00598">
    <property type="entry name" value="HTHMARR"/>
</dbReference>
<dbReference type="EMBL" id="SJJZ01000003">
    <property type="protein sequence ID" value="TCC06104.1"/>
    <property type="molecule type" value="Genomic_DNA"/>
</dbReference>
<name>A0A4R0H9F0_9ACTN</name>
<organism evidence="2 3">
    <name type="scientific">Kribbella soli</name>
    <dbReference type="NCBI Taxonomy" id="1124743"/>
    <lineage>
        <taxon>Bacteria</taxon>
        <taxon>Bacillati</taxon>
        <taxon>Actinomycetota</taxon>
        <taxon>Actinomycetes</taxon>
        <taxon>Propionibacteriales</taxon>
        <taxon>Kribbellaceae</taxon>
        <taxon>Kribbella</taxon>
    </lineage>
</organism>
<gene>
    <name evidence="2" type="ORF">E0H45_29510</name>
</gene>
<dbReference type="GO" id="GO:0006950">
    <property type="term" value="P:response to stress"/>
    <property type="evidence" value="ECO:0007669"/>
    <property type="project" value="TreeGrafter"/>
</dbReference>
<protein>
    <submittedName>
        <fullName evidence="2">MarR family transcriptional regulator</fullName>
    </submittedName>
</protein>
<dbReference type="PANTHER" id="PTHR33164:SF107">
    <property type="entry name" value="TRANSCRIPTIONAL REGULATORY PROTEIN"/>
    <property type="match status" value="1"/>
</dbReference>
<dbReference type="SMART" id="SM00347">
    <property type="entry name" value="HTH_MARR"/>
    <property type="match status" value="1"/>
</dbReference>
<dbReference type="InterPro" id="IPR039422">
    <property type="entry name" value="MarR/SlyA-like"/>
</dbReference>
<dbReference type="GO" id="GO:0003700">
    <property type="term" value="F:DNA-binding transcription factor activity"/>
    <property type="evidence" value="ECO:0007669"/>
    <property type="project" value="InterPro"/>
</dbReference>
<evidence type="ECO:0000313" key="2">
    <source>
        <dbReference type="EMBL" id="TCC06104.1"/>
    </source>
</evidence>
<sequence length="180" mass="18989">MYRGGVSETQIPPGPARVRRGGGRFAGFAQVHGAGVDPAELDVAAGLIQLTGLIQGLYAGISERHDLTPVQAKLLCVLLDGPKGMAELAQCFGVEKAALTGLMDRAEKRGLAERSPVPGDRRAVRVTLTDPGRRAAIAFHAEVGEALNELIGHLSDADREHFRAVMAGIITRCRTSPSSS</sequence>
<keyword evidence="3" id="KW-1185">Reference proteome</keyword>
<comment type="caution">
    <text evidence="2">The sequence shown here is derived from an EMBL/GenBank/DDBJ whole genome shotgun (WGS) entry which is preliminary data.</text>
</comment>
<dbReference type="Gene3D" id="1.10.10.10">
    <property type="entry name" value="Winged helix-like DNA-binding domain superfamily/Winged helix DNA-binding domain"/>
    <property type="match status" value="1"/>
</dbReference>